<organism evidence="1">
    <name type="scientific">uncultured marine group II/III euryarchaeote KM3_31_G10</name>
    <dbReference type="NCBI Taxonomy" id="1456433"/>
    <lineage>
        <taxon>Archaea</taxon>
        <taxon>Methanobacteriati</taxon>
        <taxon>Methanobacteriota</taxon>
        <taxon>environmental samples</taxon>
    </lineage>
</organism>
<name>A0A075H429_9EURY</name>
<proteinExistence type="predicted"/>
<dbReference type="EMBL" id="KF900839">
    <property type="protein sequence ID" value="AIF08698.1"/>
    <property type="molecule type" value="Genomic_DNA"/>
</dbReference>
<dbReference type="AlphaFoldDB" id="A0A075H429"/>
<accession>A0A075H429</accession>
<reference evidence="1" key="1">
    <citation type="journal article" date="2014" name="Genome Biol. Evol.">
        <title>Pangenome evidence for extensive interdomain horizontal transfer affecting lineage core and shell genes in uncultured planktonic thaumarchaeota and euryarchaeota.</title>
        <authorList>
            <person name="Deschamps P."/>
            <person name="Zivanovic Y."/>
            <person name="Moreira D."/>
            <person name="Rodriguez-Valera F."/>
            <person name="Lopez-Garcia P."/>
        </authorList>
    </citation>
    <scope>NUCLEOTIDE SEQUENCE</scope>
</reference>
<protein>
    <submittedName>
        <fullName evidence="1">Uncharacterized protein</fullName>
    </submittedName>
</protein>
<evidence type="ECO:0000313" key="1">
    <source>
        <dbReference type="EMBL" id="AIF08698.1"/>
    </source>
</evidence>
<sequence>MQTWARFVWSGDSLLPGPIAIDDVKLTRLPLHIEFRRNGKGGLPLDSLRLLIPTWKNVQFDPDGFSHREVMDLLLLGAERACIDVWASDKEIELGHAITEQVMLRERLPEDFNMHYLTDELFPRLQHLRKLGPRSVLIVGRKKGDVGYVHDRIPREILASFDWWLAPDEGNEIPLKNRSALTGWILDGSRMVGGVR</sequence>